<protein>
    <submittedName>
        <fullName evidence="2">Uncharacterized protein</fullName>
    </submittedName>
</protein>
<organism evidence="1 2">
    <name type="scientific">Globodera pallida</name>
    <name type="common">Potato cyst nematode worm</name>
    <name type="synonym">Heterodera pallida</name>
    <dbReference type="NCBI Taxonomy" id="36090"/>
    <lineage>
        <taxon>Eukaryota</taxon>
        <taxon>Metazoa</taxon>
        <taxon>Ecdysozoa</taxon>
        <taxon>Nematoda</taxon>
        <taxon>Chromadorea</taxon>
        <taxon>Rhabditida</taxon>
        <taxon>Tylenchina</taxon>
        <taxon>Tylenchomorpha</taxon>
        <taxon>Tylenchoidea</taxon>
        <taxon>Heteroderidae</taxon>
        <taxon>Heteroderinae</taxon>
        <taxon>Globodera</taxon>
    </lineage>
</organism>
<sequence length="75" mass="9080">MDDHRKLYRRIFSFERFIRNLTRSFSTMSRLVYRVGGTRRRCGRGHGRRCRCSCGSSSRARGAERRVRQRRDVRK</sequence>
<reference evidence="2" key="2">
    <citation type="submission" date="2016-06" db="UniProtKB">
        <authorList>
            <consortium name="WormBaseParasite"/>
        </authorList>
    </citation>
    <scope>IDENTIFICATION</scope>
</reference>
<accession>A0A183CRX3</accession>
<name>A0A183CRX3_GLOPA</name>
<evidence type="ECO:0000313" key="2">
    <source>
        <dbReference type="WBParaSite" id="GPLIN_001563100"/>
    </source>
</evidence>
<dbReference type="Proteomes" id="UP000050741">
    <property type="component" value="Unassembled WGS sequence"/>
</dbReference>
<keyword evidence="1" id="KW-1185">Reference proteome</keyword>
<reference evidence="1" key="1">
    <citation type="submission" date="2014-05" db="EMBL/GenBank/DDBJ databases">
        <title>The genome and life-stage specific transcriptomes of Globodera pallida elucidate key aspects of plant parasitism by a cyst nematode.</title>
        <authorList>
            <person name="Cotton J.A."/>
            <person name="Lilley C.J."/>
            <person name="Jones L.M."/>
            <person name="Kikuchi T."/>
            <person name="Reid A.J."/>
            <person name="Thorpe P."/>
            <person name="Tsai I.J."/>
            <person name="Beasley H."/>
            <person name="Blok V."/>
            <person name="Cock P.J.A."/>
            <person name="Van den Akker S.E."/>
            <person name="Holroyd N."/>
            <person name="Hunt M."/>
            <person name="Mantelin S."/>
            <person name="Naghra H."/>
            <person name="Pain A."/>
            <person name="Palomares-Rius J.E."/>
            <person name="Zarowiecki M."/>
            <person name="Berriman M."/>
            <person name="Jones J.T."/>
            <person name="Urwin P.E."/>
        </authorList>
    </citation>
    <scope>NUCLEOTIDE SEQUENCE [LARGE SCALE GENOMIC DNA]</scope>
    <source>
        <strain evidence="1">Lindley</strain>
    </source>
</reference>
<proteinExistence type="predicted"/>
<dbReference type="AlphaFoldDB" id="A0A183CRX3"/>
<evidence type="ECO:0000313" key="1">
    <source>
        <dbReference type="Proteomes" id="UP000050741"/>
    </source>
</evidence>
<dbReference type="WBParaSite" id="GPLIN_001563100">
    <property type="protein sequence ID" value="GPLIN_001563100"/>
    <property type="gene ID" value="GPLIN_001563100"/>
</dbReference>